<reference evidence="6" key="1">
    <citation type="submission" date="2015-10" db="EMBL/GenBank/DDBJ databases">
        <authorList>
            <person name="Regsiter A."/>
            <person name="william w."/>
        </authorList>
    </citation>
    <scope>NUCLEOTIDE SEQUENCE [LARGE SCALE GENOMIC DNA]</scope>
</reference>
<organism evidence="5 6">
    <name type="scientific">Planktothrix tepida PCC 9214</name>
    <dbReference type="NCBI Taxonomy" id="671072"/>
    <lineage>
        <taxon>Bacteria</taxon>
        <taxon>Bacillati</taxon>
        <taxon>Cyanobacteriota</taxon>
        <taxon>Cyanophyceae</taxon>
        <taxon>Oscillatoriophycideae</taxon>
        <taxon>Oscillatoriales</taxon>
        <taxon>Microcoleaceae</taxon>
        <taxon>Planktothrix</taxon>
    </lineage>
</organism>
<dbReference type="InterPro" id="IPR043128">
    <property type="entry name" value="Rev_trsase/Diguanyl_cyclase"/>
</dbReference>
<dbReference type="GO" id="GO:1902201">
    <property type="term" value="P:negative regulation of bacterial-type flagellum-dependent cell motility"/>
    <property type="evidence" value="ECO:0007669"/>
    <property type="project" value="TreeGrafter"/>
</dbReference>
<protein>
    <submittedName>
        <fullName evidence="5">GGDEF domain protein</fullName>
    </submittedName>
</protein>
<dbReference type="Pfam" id="PF00990">
    <property type="entry name" value="GGDEF"/>
    <property type="match status" value="1"/>
</dbReference>
<evidence type="ECO:0000313" key="6">
    <source>
        <dbReference type="Proteomes" id="UP000184315"/>
    </source>
</evidence>
<feature type="domain" description="GGDEF" evidence="4">
    <location>
        <begin position="199"/>
        <end position="336"/>
    </location>
</feature>
<feature type="modified residue" description="4-aspartylphosphate" evidence="1">
    <location>
        <position position="61"/>
    </location>
</feature>
<gene>
    <name evidence="5" type="ORF">PL9214650458</name>
</gene>
<dbReference type="InterPro" id="IPR001789">
    <property type="entry name" value="Sig_transdc_resp-reg_receiver"/>
</dbReference>
<evidence type="ECO:0000256" key="1">
    <source>
        <dbReference type="PROSITE-ProRule" id="PRU00169"/>
    </source>
</evidence>
<dbReference type="GO" id="GO:0000160">
    <property type="term" value="P:phosphorelay signal transduction system"/>
    <property type="evidence" value="ECO:0007669"/>
    <property type="project" value="InterPro"/>
</dbReference>
<dbReference type="Proteomes" id="UP000184315">
    <property type="component" value="Unassembled WGS sequence"/>
</dbReference>
<dbReference type="SMART" id="SM00448">
    <property type="entry name" value="REC"/>
    <property type="match status" value="1"/>
</dbReference>
<feature type="coiled-coil region" evidence="2">
    <location>
        <begin position="134"/>
        <end position="171"/>
    </location>
</feature>
<dbReference type="NCBIfam" id="TIGR00254">
    <property type="entry name" value="GGDEF"/>
    <property type="match status" value="1"/>
</dbReference>
<keyword evidence="2" id="KW-0175">Coiled coil</keyword>
<dbReference type="SUPFAM" id="SSF55073">
    <property type="entry name" value="Nucleotide cyclase"/>
    <property type="match status" value="1"/>
</dbReference>
<dbReference type="STRING" id="671072.PL9214650458"/>
<dbReference type="FunFam" id="3.30.70.270:FF:000001">
    <property type="entry name" value="Diguanylate cyclase domain protein"/>
    <property type="match status" value="1"/>
</dbReference>
<dbReference type="PROSITE" id="PS50110">
    <property type="entry name" value="RESPONSE_REGULATORY"/>
    <property type="match status" value="1"/>
</dbReference>
<dbReference type="AlphaFoldDB" id="A0A1J1LR24"/>
<accession>A0A1J1LR24</accession>
<evidence type="ECO:0000259" key="3">
    <source>
        <dbReference type="PROSITE" id="PS50110"/>
    </source>
</evidence>
<dbReference type="SMART" id="SM00267">
    <property type="entry name" value="GGDEF"/>
    <property type="match status" value="1"/>
</dbReference>
<evidence type="ECO:0000259" key="4">
    <source>
        <dbReference type="PROSITE" id="PS50887"/>
    </source>
</evidence>
<dbReference type="PANTHER" id="PTHR45138:SF9">
    <property type="entry name" value="DIGUANYLATE CYCLASE DGCM-RELATED"/>
    <property type="match status" value="1"/>
</dbReference>
<dbReference type="InterPro" id="IPR029787">
    <property type="entry name" value="Nucleotide_cyclase"/>
</dbReference>
<dbReference type="GO" id="GO:0043709">
    <property type="term" value="P:cell adhesion involved in single-species biofilm formation"/>
    <property type="evidence" value="ECO:0007669"/>
    <property type="project" value="TreeGrafter"/>
</dbReference>
<evidence type="ECO:0000256" key="2">
    <source>
        <dbReference type="SAM" id="Coils"/>
    </source>
</evidence>
<feature type="domain" description="Response regulatory" evidence="3">
    <location>
        <begin position="12"/>
        <end position="128"/>
    </location>
</feature>
<dbReference type="CDD" id="cd01949">
    <property type="entry name" value="GGDEF"/>
    <property type="match status" value="1"/>
</dbReference>
<keyword evidence="6" id="KW-1185">Reference proteome</keyword>
<dbReference type="PANTHER" id="PTHR45138">
    <property type="entry name" value="REGULATORY COMPONENTS OF SENSORY TRANSDUCTION SYSTEM"/>
    <property type="match status" value="1"/>
</dbReference>
<dbReference type="GO" id="GO:0052621">
    <property type="term" value="F:diguanylate cyclase activity"/>
    <property type="evidence" value="ECO:0007669"/>
    <property type="project" value="TreeGrafter"/>
</dbReference>
<dbReference type="Gene3D" id="3.30.70.270">
    <property type="match status" value="1"/>
</dbReference>
<dbReference type="InterPro" id="IPR011006">
    <property type="entry name" value="CheY-like_superfamily"/>
</dbReference>
<dbReference type="OrthoDB" id="453368at2"/>
<dbReference type="PROSITE" id="PS50887">
    <property type="entry name" value="GGDEF"/>
    <property type="match status" value="1"/>
</dbReference>
<dbReference type="InterPro" id="IPR000160">
    <property type="entry name" value="GGDEF_dom"/>
</dbReference>
<dbReference type="GO" id="GO:0005886">
    <property type="term" value="C:plasma membrane"/>
    <property type="evidence" value="ECO:0007669"/>
    <property type="project" value="TreeGrafter"/>
</dbReference>
<dbReference type="InterPro" id="IPR050469">
    <property type="entry name" value="Diguanylate_Cyclase"/>
</dbReference>
<dbReference type="EMBL" id="CZDF01000172">
    <property type="protein sequence ID" value="CUR35019.1"/>
    <property type="molecule type" value="Genomic_DNA"/>
</dbReference>
<dbReference type="SUPFAM" id="SSF52172">
    <property type="entry name" value="CheY-like"/>
    <property type="match status" value="1"/>
</dbReference>
<keyword evidence="1" id="KW-0597">Phosphoprotein</keyword>
<sequence>MTHSKFEPTHPVILIVDDEKTLRLVLRRAMEREGYRLMEAATGEECLEICQQFRPDIILLDAMMPGIDGFSCCQELKHRLGENCPPILMITILEDQASVDLAFEVGATDYITKPIHWAVLRQRVRRILQSCWVMAELKHQIERERLLTAQLEETNQKLEQANQELQRLALIDGLTQISNRRCFDDYLQQEWKRLKREQLPLSLILCDLDFFKAYNDTYGHQAGDECLKAVAYILTECVYRPADLVARYGGEEFALILPNTTTEGALEVAQRVRKLVKEKMIIHQGSIVEPYLTLSLGITTVIPHPEASIEQLIATADKALYQAKVRGRNRIEINDLIEINRE</sequence>
<dbReference type="RefSeq" id="WP_072721914.1">
    <property type="nucleotide sequence ID" value="NZ_LN889813.1"/>
</dbReference>
<proteinExistence type="predicted"/>
<dbReference type="Pfam" id="PF00072">
    <property type="entry name" value="Response_reg"/>
    <property type="match status" value="1"/>
</dbReference>
<name>A0A1J1LR24_9CYAN</name>
<dbReference type="Gene3D" id="3.40.50.2300">
    <property type="match status" value="1"/>
</dbReference>
<evidence type="ECO:0000313" key="5">
    <source>
        <dbReference type="EMBL" id="CUR35019.1"/>
    </source>
</evidence>